<feature type="active site" description="Proton acceptor" evidence="7">
    <location>
        <position position="120"/>
    </location>
</feature>
<keyword evidence="5" id="KW-0573">Peptidoglycan synthesis</keyword>
<keyword evidence="2" id="KW-0732">Signal</keyword>
<dbReference type="RefSeq" id="WP_117543996.1">
    <property type="nucleotide sequence ID" value="NZ_QVLV01000002.1"/>
</dbReference>
<feature type="region of interest" description="Disordered" evidence="10">
    <location>
        <begin position="1"/>
        <end position="23"/>
    </location>
</feature>
<evidence type="ECO:0000256" key="3">
    <source>
        <dbReference type="ARBA" id="ARBA00022801"/>
    </source>
</evidence>
<evidence type="ECO:0000256" key="5">
    <source>
        <dbReference type="ARBA" id="ARBA00022984"/>
    </source>
</evidence>
<keyword evidence="6" id="KW-0961">Cell wall biogenesis/degradation</keyword>
<evidence type="ECO:0000256" key="4">
    <source>
        <dbReference type="ARBA" id="ARBA00022960"/>
    </source>
</evidence>
<dbReference type="Pfam" id="PF00768">
    <property type="entry name" value="Peptidase_S11"/>
    <property type="match status" value="1"/>
</dbReference>
<feature type="binding site" evidence="8">
    <location>
        <position position="290"/>
    </location>
    <ligand>
        <name>substrate</name>
    </ligand>
</feature>
<feature type="compositionally biased region" description="Basic residues" evidence="10">
    <location>
        <begin position="11"/>
        <end position="23"/>
    </location>
</feature>
<keyword evidence="3" id="KW-0378">Hydrolase</keyword>
<dbReference type="PANTHER" id="PTHR21581">
    <property type="entry name" value="D-ALANYL-D-ALANINE CARBOXYPEPTIDASE"/>
    <property type="match status" value="1"/>
</dbReference>
<protein>
    <submittedName>
        <fullName evidence="12">D-alanyl-D-alanine carboxypeptidase</fullName>
    </submittedName>
</protein>
<keyword evidence="4" id="KW-0133">Cell shape</keyword>
<evidence type="ECO:0000259" key="11">
    <source>
        <dbReference type="Pfam" id="PF00768"/>
    </source>
</evidence>
<dbReference type="InterPro" id="IPR001967">
    <property type="entry name" value="Peptidase_S11_N"/>
</dbReference>
<dbReference type="GO" id="GO:0009252">
    <property type="term" value="P:peptidoglycan biosynthetic process"/>
    <property type="evidence" value="ECO:0007669"/>
    <property type="project" value="UniProtKB-KW"/>
</dbReference>
<dbReference type="Proteomes" id="UP000260812">
    <property type="component" value="Unassembled WGS sequence"/>
</dbReference>
<gene>
    <name evidence="12" type="ORF">DXC51_05075</name>
</gene>
<keyword evidence="12" id="KW-0121">Carboxypeptidase</keyword>
<organism evidence="12 13">
    <name type="scientific">Eisenbergiella massiliensis</name>
    <dbReference type="NCBI Taxonomy" id="1720294"/>
    <lineage>
        <taxon>Bacteria</taxon>
        <taxon>Bacillati</taxon>
        <taxon>Bacillota</taxon>
        <taxon>Clostridia</taxon>
        <taxon>Lachnospirales</taxon>
        <taxon>Lachnospiraceae</taxon>
        <taxon>Eisenbergiella</taxon>
    </lineage>
</organism>
<dbReference type="GO" id="GO:0006508">
    <property type="term" value="P:proteolysis"/>
    <property type="evidence" value="ECO:0007669"/>
    <property type="project" value="InterPro"/>
</dbReference>
<keyword evidence="13" id="KW-1185">Reference proteome</keyword>
<dbReference type="PRINTS" id="PR00725">
    <property type="entry name" value="DADACBPTASE1"/>
</dbReference>
<evidence type="ECO:0000256" key="8">
    <source>
        <dbReference type="PIRSR" id="PIRSR618044-2"/>
    </source>
</evidence>
<evidence type="ECO:0000313" key="13">
    <source>
        <dbReference type="Proteomes" id="UP000260812"/>
    </source>
</evidence>
<dbReference type="PANTHER" id="PTHR21581:SF6">
    <property type="entry name" value="TRAFFICKING PROTEIN PARTICLE COMPLEX SUBUNIT 12"/>
    <property type="match status" value="1"/>
</dbReference>
<evidence type="ECO:0000256" key="6">
    <source>
        <dbReference type="ARBA" id="ARBA00023316"/>
    </source>
</evidence>
<proteinExistence type="inferred from homology"/>
<dbReference type="Gene3D" id="3.40.710.10">
    <property type="entry name" value="DD-peptidase/beta-lactamase superfamily"/>
    <property type="match status" value="1"/>
</dbReference>
<accession>A0A3E3IBI7</accession>
<dbReference type="InterPro" id="IPR018044">
    <property type="entry name" value="Peptidase_S11"/>
</dbReference>
<feature type="domain" description="Peptidase S11 D-alanyl-D-alanine carboxypeptidase A N-terminal" evidence="11">
    <location>
        <begin position="85"/>
        <end position="319"/>
    </location>
</feature>
<dbReference type="GO" id="GO:0008360">
    <property type="term" value="P:regulation of cell shape"/>
    <property type="evidence" value="ECO:0007669"/>
    <property type="project" value="UniProtKB-KW"/>
</dbReference>
<dbReference type="InterPro" id="IPR012338">
    <property type="entry name" value="Beta-lactam/transpept-like"/>
</dbReference>
<name>A0A3E3IBI7_9FIRM</name>
<feature type="compositionally biased region" description="Basic and acidic residues" evidence="10">
    <location>
        <begin position="1"/>
        <end position="10"/>
    </location>
</feature>
<dbReference type="GO" id="GO:0009002">
    <property type="term" value="F:serine-type D-Ala-D-Ala carboxypeptidase activity"/>
    <property type="evidence" value="ECO:0007669"/>
    <property type="project" value="InterPro"/>
</dbReference>
<evidence type="ECO:0000256" key="9">
    <source>
        <dbReference type="RuleBase" id="RU004016"/>
    </source>
</evidence>
<comment type="similarity">
    <text evidence="1 9">Belongs to the peptidase S11 family.</text>
</comment>
<dbReference type="GeneID" id="97986272"/>
<evidence type="ECO:0000256" key="1">
    <source>
        <dbReference type="ARBA" id="ARBA00007164"/>
    </source>
</evidence>
<evidence type="ECO:0000256" key="7">
    <source>
        <dbReference type="PIRSR" id="PIRSR618044-1"/>
    </source>
</evidence>
<evidence type="ECO:0000313" key="12">
    <source>
        <dbReference type="EMBL" id="RGE64424.1"/>
    </source>
</evidence>
<keyword evidence="12" id="KW-0645">Protease</keyword>
<feature type="active site" evidence="7">
    <location>
        <position position="177"/>
    </location>
</feature>
<evidence type="ECO:0000256" key="2">
    <source>
        <dbReference type="ARBA" id="ARBA00022729"/>
    </source>
</evidence>
<dbReference type="EMBL" id="QVLV01000002">
    <property type="protein sequence ID" value="RGE64424.1"/>
    <property type="molecule type" value="Genomic_DNA"/>
</dbReference>
<dbReference type="AlphaFoldDB" id="A0A3E3IBI7"/>
<comment type="caution">
    <text evidence="12">The sequence shown here is derived from an EMBL/GenBank/DDBJ whole genome shotgun (WGS) entry which is preliminary data.</text>
</comment>
<feature type="active site" description="Acyl-ester intermediate" evidence="7">
    <location>
        <position position="117"/>
    </location>
</feature>
<dbReference type="GO" id="GO:0071555">
    <property type="term" value="P:cell wall organization"/>
    <property type="evidence" value="ECO:0007669"/>
    <property type="project" value="UniProtKB-KW"/>
</dbReference>
<reference evidence="12 13" key="1">
    <citation type="submission" date="2018-08" db="EMBL/GenBank/DDBJ databases">
        <title>A genome reference for cultivated species of the human gut microbiota.</title>
        <authorList>
            <person name="Zou Y."/>
            <person name="Xue W."/>
            <person name="Luo G."/>
        </authorList>
    </citation>
    <scope>NUCLEOTIDE SEQUENCE [LARGE SCALE GENOMIC DNA]</scope>
    <source>
        <strain evidence="12 13">TF05-5AC</strain>
    </source>
</reference>
<evidence type="ECO:0000256" key="10">
    <source>
        <dbReference type="SAM" id="MobiDB-lite"/>
    </source>
</evidence>
<dbReference type="SUPFAM" id="SSF56601">
    <property type="entry name" value="beta-lactamase/transpeptidase-like"/>
    <property type="match status" value="1"/>
</dbReference>
<sequence length="345" mass="37533">MREVNYNHRDTSRRRRRRRKKSRRMSLAHKVTLLVSLIFILLFAAAVKFCLLPALTGSGMESYNAPPSSLISTEETKAASPAVTMDTLYSPCAILKELDSGDILASRNASERIYPASLTKIMTALLAIENTPDLDQPIGLPEELFSELYFRHASVAGFQPGESVKGRDLLYGILLPSGAECCLAFANAISGSEEAFTILMNRKAEELGMKNTRFANSTGLHEEGLYSTAEDLSILLAYALGNEEFRKVFTTSRYTTSPTDIHPDGITFVSSMFQSLNSASIPGGEILGGKTGYTSEAGLCLASLALINGREYILVTAGAAGDHQTDPYHILDAQNIYGQLGRQAE</sequence>